<feature type="region of interest" description="Disordered" evidence="1">
    <location>
        <begin position="1"/>
        <end position="22"/>
    </location>
</feature>
<evidence type="ECO:0000256" key="1">
    <source>
        <dbReference type="SAM" id="MobiDB-lite"/>
    </source>
</evidence>
<dbReference type="AlphaFoldDB" id="A0AAN9IIV0"/>
<evidence type="ECO:0000313" key="3">
    <source>
        <dbReference type="Proteomes" id="UP001359559"/>
    </source>
</evidence>
<accession>A0AAN9IIV0</accession>
<feature type="compositionally biased region" description="Basic residues" evidence="1">
    <location>
        <begin position="8"/>
        <end position="22"/>
    </location>
</feature>
<evidence type="ECO:0000313" key="2">
    <source>
        <dbReference type="EMBL" id="KAK7280747.1"/>
    </source>
</evidence>
<protein>
    <submittedName>
        <fullName evidence="2">Uncharacterized protein</fullName>
    </submittedName>
</protein>
<sequence length="103" mass="12908">MSSDIKQKSSRNTKKLHRIQNIHRRGRDRCRLRNRDLRLFGEMSNECIKLNRWRNTKQIIWLPRIQSLRRNCRRWHGQKLFEEMLSRHIKRNQSRGRREMIQM</sequence>
<gene>
    <name evidence="2" type="ORF">RJT34_25814</name>
</gene>
<reference evidence="2 3" key="1">
    <citation type="submission" date="2024-01" db="EMBL/GenBank/DDBJ databases">
        <title>The genomes of 5 underutilized Papilionoideae crops provide insights into root nodulation and disease resistance.</title>
        <authorList>
            <person name="Yuan L."/>
        </authorList>
    </citation>
    <scope>NUCLEOTIDE SEQUENCE [LARGE SCALE GENOMIC DNA]</scope>
    <source>
        <strain evidence="2">LY-2023</strain>
        <tissue evidence="2">Leaf</tissue>
    </source>
</reference>
<organism evidence="2 3">
    <name type="scientific">Clitoria ternatea</name>
    <name type="common">Butterfly pea</name>
    <dbReference type="NCBI Taxonomy" id="43366"/>
    <lineage>
        <taxon>Eukaryota</taxon>
        <taxon>Viridiplantae</taxon>
        <taxon>Streptophyta</taxon>
        <taxon>Embryophyta</taxon>
        <taxon>Tracheophyta</taxon>
        <taxon>Spermatophyta</taxon>
        <taxon>Magnoliopsida</taxon>
        <taxon>eudicotyledons</taxon>
        <taxon>Gunneridae</taxon>
        <taxon>Pentapetalae</taxon>
        <taxon>rosids</taxon>
        <taxon>fabids</taxon>
        <taxon>Fabales</taxon>
        <taxon>Fabaceae</taxon>
        <taxon>Papilionoideae</taxon>
        <taxon>50 kb inversion clade</taxon>
        <taxon>NPAAA clade</taxon>
        <taxon>indigoferoid/millettioid clade</taxon>
        <taxon>Phaseoleae</taxon>
        <taxon>Clitoria</taxon>
    </lineage>
</organism>
<proteinExistence type="predicted"/>
<dbReference type="Proteomes" id="UP001359559">
    <property type="component" value="Unassembled WGS sequence"/>
</dbReference>
<keyword evidence="3" id="KW-1185">Reference proteome</keyword>
<comment type="caution">
    <text evidence="2">The sequence shown here is derived from an EMBL/GenBank/DDBJ whole genome shotgun (WGS) entry which is preliminary data.</text>
</comment>
<dbReference type="EMBL" id="JAYKXN010000006">
    <property type="protein sequence ID" value="KAK7280747.1"/>
    <property type="molecule type" value="Genomic_DNA"/>
</dbReference>
<name>A0AAN9IIV0_CLITE</name>